<organism evidence="1">
    <name type="scientific">Myoviridae sp. ctJ2i1</name>
    <dbReference type="NCBI Taxonomy" id="2825079"/>
    <lineage>
        <taxon>Viruses</taxon>
        <taxon>Duplodnaviria</taxon>
        <taxon>Heunggongvirae</taxon>
        <taxon>Uroviricota</taxon>
        <taxon>Caudoviricetes</taxon>
    </lineage>
</organism>
<sequence length="123" mass="14544">MDIHKIYIDILTSYNILTVFKGDVNKEDLKIIISLILLSYTNLSIINRDRSLKKDEKVENFFNAIDKIIDKRFVKDILDQETLESIVLDFNKRIKYMKEHGLDIEVYKEMKTPGVDSIKYIIE</sequence>
<proteinExistence type="predicted"/>
<accession>A0A8S5V1K9</accession>
<reference evidence="1" key="1">
    <citation type="journal article" date="2021" name="Proc. Natl. Acad. Sci. U.S.A.">
        <title>A Catalog of Tens of Thousands of Viruses from Human Metagenomes Reveals Hidden Associations with Chronic Diseases.</title>
        <authorList>
            <person name="Tisza M.J."/>
            <person name="Buck C.B."/>
        </authorList>
    </citation>
    <scope>NUCLEOTIDE SEQUENCE</scope>
    <source>
        <strain evidence="1">CtJ2i1</strain>
    </source>
</reference>
<dbReference type="EMBL" id="BK016182">
    <property type="protein sequence ID" value="DAG00572.1"/>
    <property type="molecule type" value="Genomic_DNA"/>
</dbReference>
<name>A0A8S5V1K9_9CAUD</name>
<protein>
    <submittedName>
        <fullName evidence="1">Uncharacterized protein</fullName>
    </submittedName>
</protein>
<evidence type="ECO:0000313" key="1">
    <source>
        <dbReference type="EMBL" id="DAG00572.1"/>
    </source>
</evidence>